<keyword evidence="2" id="KW-1185">Reference proteome</keyword>
<evidence type="ECO:0000313" key="1">
    <source>
        <dbReference type="EMBL" id="KAF0318990.1"/>
    </source>
</evidence>
<sequence length="172" mass="18227">MSVRPIGSIIRPADGSSSHVALQPFTNTLIEIPEPRKPTQLIYSPPTLWSLSRSTLFSVCHVLHAHIGNHLTPSIALVGHAPVRPHAGRRVSAVNSGSRLWTTSNSGLDTGLNQTPSCCVHARAPTENAIGRNEFSPGRRPPGASGIAAIDIVSTIIPALSILSWSNEIKVG</sequence>
<protein>
    <submittedName>
        <fullName evidence="1">Uncharacterized protein</fullName>
    </submittedName>
</protein>
<gene>
    <name evidence="1" type="ORF">GQ607_013799</name>
</gene>
<dbReference type="AlphaFoldDB" id="A0A8H3W340"/>
<comment type="caution">
    <text evidence="1">The sequence shown here is derived from an EMBL/GenBank/DDBJ whole genome shotgun (WGS) entry which is preliminary data.</text>
</comment>
<accession>A0A8H3W340</accession>
<proteinExistence type="predicted"/>
<organism evidence="1 2">
    <name type="scientific">Colletotrichum asianum</name>
    <dbReference type="NCBI Taxonomy" id="702518"/>
    <lineage>
        <taxon>Eukaryota</taxon>
        <taxon>Fungi</taxon>
        <taxon>Dikarya</taxon>
        <taxon>Ascomycota</taxon>
        <taxon>Pezizomycotina</taxon>
        <taxon>Sordariomycetes</taxon>
        <taxon>Hypocreomycetidae</taxon>
        <taxon>Glomerellales</taxon>
        <taxon>Glomerellaceae</taxon>
        <taxon>Colletotrichum</taxon>
        <taxon>Colletotrichum gloeosporioides species complex</taxon>
    </lineage>
</organism>
<reference evidence="1 2" key="1">
    <citation type="submission" date="2019-12" db="EMBL/GenBank/DDBJ databases">
        <title>A genome sequence resource for the geographically widespread anthracnose pathogen Colletotrichum asianum.</title>
        <authorList>
            <person name="Meng Y."/>
        </authorList>
    </citation>
    <scope>NUCLEOTIDE SEQUENCE [LARGE SCALE GENOMIC DNA]</scope>
    <source>
        <strain evidence="1 2">ICMP 18580</strain>
    </source>
</reference>
<evidence type="ECO:0000313" key="2">
    <source>
        <dbReference type="Proteomes" id="UP000434172"/>
    </source>
</evidence>
<dbReference type="Proteomes" id="UP000434172">
    <property type="component" value="Unassembled WGS sequence"/>
</dbReference>
<dbReference type="EMBL" id="WOWK01000102">
    <property type="protein sequence ID" value="KAF0318990.1"/>
    <property type="molecule type" value="Genomic_DNA"/>
</dbReference>
<name>A0A8H3W340_9PEZI</name>